<feature type="domain" description="DUF6533" evidence="2">
    <location>
        <begin position="36"/>
        <end position="86"/>
    </location>
</feature>
<evidence type="ECO:0000259" key="2">
    <source>
        <dbReference type="Pfam" id="PF20151"/>
    </source>
</evidence>
<keyword evidence="1" id="KW-0812">Transmembrane</keyword>
<feature type="transmembrane region" description="Helical" evidence="1">
    <location>
        <begin position="75"/>
        <end position="94"/>
    </location>
</feature>
<comment type="caution">
    <text evidence="3">The sequence shown here is derived from an EMBL/GenBank/DDBJ whole genome shotgun (WGS) entry which is preliminary data.</text>
</comment>
<keyword evidence="1" id="KW-0472">Membrane</keyword>
<protein>
    <recommendedName>
        <fullName evidence="2">DUF6533 domain-containing protein</fullName>
    </recommendedName>
</protein>
<feature type="transmembrane region" description="Helical" evidence="1">
    <location>
        <begin position="221"/>
        <end position="241"/>
    </location>
</feature>
<name>A0A8H7Y7E8_PSICU</name>
<proteinExistence type="predicted"/>
<dbReference type="OrthoDB" id="2637653at2759"/>
<dbReference type="EMBL" id="JAFIQS010000002">
    <property type="protein sequence ID" value="KAG5172513.1"/>
    <property type="molecule type" value="Genomic_DNA"/>
</dbReference>
<reference evidence="3" key="1">
    <citation type="submission" date="2021-02" db="EMBL/GenBank/DDBJ databases">
        <title>Psilocybe cubensis genome.</title>
        <authorList>
            <person name="Mckernan K.J."/>
            <person name="Crawford S."/>
            <person name="Trippe A."/>
            <person name="Kane L.T."/>
            <person name="Mclaughlin S."/>
        </authorList>
    </citation>
    <scope>NUCLEOTIDE SEQUENCE [LARGE SCALE GENOMIC DNA]</scope>
    <source>
        <strain evidence="3">MGC-MH-2018</strain>
    </source>
</reference>
<sequence length="353" mass="39624">MSALLFWSRFDGGVPLYSPYSSADIARGAQAVNRSSVAALTFLVWDVLITMDDEACSNESLVKLIWPRSWTYTKYVYFLARYLPIMTQISILFIGTELSAYFHFTTHDCYIWQIYQGVAASVIVGAVDTILILRVHALYHGNQIIRRVVAVFYAMEIIGMAIGLALALPGVTYDNLCLVLSVPHSLIIYGGATIVFQFFLFSLTLYKFIEAARSGWGDVPLIVLLMRDGTWAFFLLFFIYVGQLSLYALPNTSYAGVLYGWLLTIFSFCGYRILHNINRLADRVSGPENHMSNTRPTDTNIQFSTQIFNTERQLTSYAPDESFPLSQISRGESSQFGKKTYASTQISTLSLGS</sequence>
<organism evidence="3">
    <name type="scientific">Psilocybe cubensis</name>
    <name type="common">Psychedelic mushroom</name>
    <name type="synonym">Stropharia cubensis</name>
    <dbReference type="NCBI Taxonomy" id="181762"/>
    <lineage>
        <taxon>Eukaryota</taxon>
        <taxon>Fungi</taxon>
        <taxon>Dikarya</taxon>
        <taxon>Basidiomycota</taxon>
        <taxon>Agaricomycotina</taxon>
        <taxon>Agaricomycetes</taxon>
        <taxon>Agaricomycetidae</taxon>
        <taxon>Agaricales</taxon>
        <taxon>Agaricineae</taxon>
        <taxon>Strophariaceae</taxon>
        <taxon>Psilocybe</taxon>
    </lineage>
</organism>
<accession>A0A8H7Y7E8</accession>
<feature type="transmembrane region" description="Helical" evidence="1">
    <location>
        <begin position="253"/>
        <end position="274"/>
    </location>
</feature>
<keyword evidence="1" id="KW-1133">Transmembrane helix</keyword>
<dbReference type="AlphaFoldDB" id="A0A8H7Y7E8"/>
<gene>
    <name evidence="3" type="ORF">JR316_002015</name>
</gene>
<evidence type="ECO:0000313" key="3">
    <source>
        <dbReference type="EMBL" id="KAG5172513.1"/>
    </source>
</evidence>
<feature type="transmembrane region" description="Helical" evidence="1">
    <location>
        <begin position="148"/>
        <end position="167"/>
    </location>
</feature>
<dbReference type="InterPro" id="IPR045340">
    <property type="entry name" value="DUF6533"/>
</dbReference>
<evidence type="ECO:0000256" key="1">
    <source>
        <dbReference type="SAM" id="Phobius"/>
    </source>
</evidence>
<dbReference type="Pfam" id="PF20151">
    <property type="entry name" value="DUF6533"/>
    <property type="match status" value="1"/>
</dbReference>
<feature type="transmembrane region" description="Helical" evidence="1">
    <location>
        <begin position="187"/>
        <end position="209"/>
    </location>
</feature>
<feature type="transmembrane region" description="Helical" evidence="1">
    <location>
        <begin position="114"/>
        <end position="136"/>
    </location>
</feature>